<evidence type="ECO:0000256" key="5">
    <source>
        <dbReference type="SAM" id="MobiDB-lite"/>
    </source>
</evidence>
<evidence type="ECO:0000256" key="1">
    <source>
        <dbReference type="ARBA" id="ARBA00023015"/>
    </source>
</evidence>
<dbReference type="PROSITE" id="PS50048">
    <property type="entry name" value="ZN2_CY6_FUNGAL_2"/>
    <property type="match status" value="1"/>
</dbReference>
<evidence type="ECO:0000259" key="6">
    <source>
        <dbReference type="PROSITE" id="PS50048"/>
    </source>
</evidence>
<dbReference type="Gene3D" id="4.10.240.10">
    <property type="entry name" value="Zn(2)-C6 fungal-type DNA-binding domain"/>
    <property type="match status" value="1"/>
</dbReference>
<dbReference type="Pfam" id="PF00172">
    <property type="entry name" value="Zn_clus"/>
    <property type="match status" value="1"/>
</dbReference>
<dbReference type="GO" id="GO:0003677">
    <property type="term" value="F:DNA binding"/>
    <property type="evidence" value="ECO:0007669"/>
    <property type="project" value="UniProtKB-KW"/>
</dbReference>
<dbReference type="GeneID" id="37107934"/>
<evidence type="ECO:0000256" key="4">
    <source>
        <dbReference type="ARBA" id="ARBA00023242"/>
    </source>
</evidence>
<feature type="domain" description="Zn(2)-C6 fungal-type" evidence="6">
    <location>
        <begin position="69"/>
        <end position="101"/>
    </location>
</feature>
<dbReference type="CDD" id="cd00067">
    <property type="entry name" value="GAL4"/>
    <property type="match status" value="1"/>
</dbReference>
<dbReference type="RefSeq" id="XP_025465334.1">
    <property type="nucleotide sequence ID" value="XM_025605791.1"/>
</dbReference>
<feature type="region of interest" description="Disordered" evidence="5">
    <location>
        <begin position="1"/>
        <end position="46"/>
    </location>
</feature>
<evidence type="ECO:0000313" key="7">
    <source>
        <dbReference type="EMBL" id="PWY80732.1"/>
    </source>
</evidence>
<dbReference type="InterPro" id="IPR001138">
    <property type="entry name" value="Zn2Cys6_DnaBD"/>
</dbReference>
<evidence type="ECO:0000256" key="2">
    <source>
        <dbReference type="ARBA" id="ARBA00023125"/>
    </source>
</evidence>
<keyword evidence="3" id="KW-0804">Transcription</keyword>
<gene>
    <name evidence="7" type="ORF">BO94DRAFT_148990</name>
</gene>
<dbReference type="InterPro" id="IPR036864">
    <property type="entry name" value="Zn2-C6_fun-type_DNA-bd_sf"/>
</dbReference>
<comment type="caution">
    <text evidence="7">The sequence shown here is derived from an EMBL/GenBank/DDBJ whole genome shotgun (WGS) entry which is preliminary data.</text>
</comment>
<feature type="compositionally biased region" description="Polar residues" evidence="5">
    <location>
        <begin position="118"/>
        <end position="131"/>
    </location>
</feature>
<organism evidence="7 8">
    <name type="scientific">Aspergillus sclerotioniger CBS 115572</name>
    <dbReference type="NCBI Taxonomy" id="1450535"/>
    <lineage>
        <taxon>Eukaryota</taxon>
        <taxon>Fungi</taxon>
        <taxon>Dikarya</taxon>
        <taxon>Ascomycota</taxon>
        <taxon>Pezizomycotina</taxon>
        <taxon>Eurotiomycetes</taxon>
        <taxon>Eurotiomycetidae</taxon>
        <taxon>Eurotiales</taxon>
        <taxon>Aspergillaceae</taxon>
        <taxon>Aspergillus</taxon>
        <taxon>Aspergillus subgen. Circumdati</taxon>
    </lineage>
</organism>
<proteinExistence type="predicted"/>
<dbReference type="OrthoDB" id="3014581at2759"/>
<feature type="region of interest" description="Disordered" evidence="5">
    <location>
        <begin position="110"/>
        <end position="131"/>
    </location>
</feature>
<dbReference type="SMART" id="SM00066">
    <property type="entry name" value="GAL4"/>
    <property type="match status" value="1"/>
</dbReference>
<dbReference type="Proteomes" id="UP000246702">
    <property type="component" value="Unassembled WGS sequence"/>
</dbReference>
<dbReference type="GO" id="GO:0008270">
    <property type="term" value="F:zinc ion binding"/>
    <property type="evidence" value="ECO:0007669"/>
    <property type="project" value="InterPro"/>
</dbReference>
<evidence type="ECO:0000256" key="3">
    <source>
        <dbReference type="ARBA" id="ARBA00023163"/>
    </source>
</evidence>
<keyword evidence="2" id="KW-0238">DNA-binding</keyword>
<keyword evidence="8" id="KW-1185">Reference proteome</keyword>
<sequence length="131" mass="14497">MFQRGGHGHQEKEPGGSRSSSEAGWTVVPSGRDPTAEIPRPPLSLSGFGTHPLLRPIMAAQLEPRLARSCDHCKAKKIRCLRPLDSVTCTPCLNRNIECHYSLTRRRLKPKEARASPSLRTTHKLSQVTGH</sequence>
<dbReference type="AlphaFoldDB" id="A0A317W5Z6"/>
<accession>A0A317W5Z6</accession>
<dbReference type="GO" id="GO:0000981">
    <property type="term" value="F:DNA-binding transcription factor activity, RNA polymerase II-specific"/>
    <property type="evidence" value="ECO:0007669"/>
    <property type="project" value="InterPro"/>
</dbReference>
<reference evidence="7 8" key="1">
    <citation type="submission" date="2016-12" db="EMBL/GenBank/DDBJ databases">
        <title>The genomes of Aspergillus section Nigri reveals drivers in fungal speciation.</title>
        <authorList>
            <consortium name="DOE Joint Genome Institute"/>
            <person name="Vesth T.C."/>
            <person name="Nybo J."/>
            <person name="Theobald S."/>
            <person name="Brandl J."/>
            <person name="Frisvad J.C."/>
            <person name="Nielsen K.F."/>
            <person name="Lyhne E.K."/>
            <person name="Kogle M.E."/>
            <person name="Kuo A."/>
            <person name="Riley R."/>
            <person name="Clum A."/>
            <person name="Nolan M."/>
            <person name="Lipzen A."/>
            <person name="Salamov A."/>
            <person name="Henrissat B."/>
            <person name="Wiebenga A."/>
            <person name="De Vries R.P."/>
            <person name="Grigoriev I.V."/>
            <person name="Mortensen U.H."/>
            <person name="Andersen M.R."/>
            <person name="Baker S.E."/>
        </authorList>
    </citation>
    <scope>NUCLEOTIDE SEQUENCE [LARGE SCALE GENOMIC DNA]</scope>
    <source>
        <strain evidence="7 8">CBS 115572</strain>
    </source>
</reference>
<dbReference type="GO" id="GO:0009893">
    <property type="term" value="P:positive regulation of metabolic process"/>
    <property type="evidence" value="ECO:0007669"/>
    <property type="project" value="UniProtKB-ARBA"/>
</dbReference>
<keyword evidence="1" id="KW-0805">Transcription regulation</keyword>
<protein>
    <recommendedName>
        <fullName evidence="6">Zn(2)-C6 fungal-type domain-containing protein</fullName>
    </recommendedName>
</protein>
<dbReference type="PROSITE" id="PS00463">
    <property type="entry name" value="ZN2_CY6_FUNGAL_1"/>
    <property type="match status" value="1"/>
</dbReference>
<dbReference type="EMBL" id="MSFK01000021">
    <property type="protein sequence ID" value="PWY80732.1"/>
    <property type="molecule type" value="Genomic_DNA"/>
</dbReference>
<name>A0A317W5Z6_9EURO</name>
<keyword evidence="4" id="KW-0539">Nucleus</keyword>
<evidence type="ECO:0000313" key="8">
    <source>
        <dbReference type="Proteomes" id="UP000246702"/>
    </source>
</evidence>
<dbReference type="SUPFAM" id="SSF57701">
    <property type="entry name" value="Zn2/Cys6 DNA-binding domain"/>
    <property type="match status" value="1"/>
</dbReference>